<protein>
    <submittedName>
        <fullName evidence="1">Uncharacterized protein</fullName>
    </submittedName>
</protein>
<dbReference type="AlphaFoldDB" id="A0A7Z2RNY5"/>
<name>A0A7Z2RNY5_VIBPH</name>
<reference evidence="2 3" key="2">
    <citation type="submission" date="2018-12" db="EMBL/GenBank/DDBJ databases">
        <title>Genomic insights into the evolutionary origins and pathogenicity of five Vibrio parahaemolyticus strains isolated from the shrimp with acute hepatopancreatic necrosis disease (AHPND).</title>
        <authorList>
            <person name="Yang Q."/>
            <person name="Dong X."/>
            <person name="Xie G."/>
            <person name="Fu S."/>
            <person name="Zou P."/>
            <person name="Sun J."/>
            <person name="Wang Y."/>
            <person name="Huang J."/>
        </authorList>
    </citation>
    <scope>NUCLEOTIDE SEQUENCE [LARGE SCALE GENOMIC DNA]</scope>
    <source>
        <strain evidence="2 3">20160303005-1</strain>
    </source>
</reference>
<dbReference type="Proteomes" id="UP000856022">
    <property type="component" value="Unassembled WGS sequence"/>
</dbReference>
<dbReference type="EMBL" id="DACQKT010000023">
    <property type="protein sequence ID" value="HAS6680032.1"/>
    <property type="molecule type" value="Genomic_DNA"/>
</dbReference>
<organism evidence="1">
    <name type="scientific">Vibrio parahaemolyticus</name>
    <dbReference type="NCBI Taxonomy" id="670"/>
    <lineage>
        <taxon>Bacteria</taxon>
        <taxon>Pseudomonadati</taxon>
        <taxon>Pseudomonadota</taxon>
        <taxon>Gammaproteobacteria</taxon>
        <taxon>Vibrionales</taxon>
        <taxon>Vibrionaceae</taxon>
        <taxon>Vibrio</taxon>
    </lineage>
</organism>
<reference evidence="1" key="3">
    <citation type="submission" date="2019-12" db="EMBL/GenBank/DDBJ databases">
        <authorList>
            <consortium name="NCBI Pathogen Detection Project"/>
        </authorList>
    </citation>
    <scope>NUCLEOTIDE SEQUENCE</scope>
    <source>
        <strain evidence="1">1930</strain>
    </source>
</reference>
<dbReference type="RefSeq" id="WP_114867599.1">
    <property type="nucleotide sequence ID" value="NZ_CP034298.1"/>
</dbReference>
<evidence type="ECO:0000313" key="1">
    <source>
        <dbReference type="EMBL" id="HAS6680032.1"/>
    </source>
</evidence>
<dbReference type="EMBL" id="CP034298">
    <property type="protein sequence ID" value="QHH09626.1"/>
    <property type="molecule type" value="Genomic_DNA"/>
</dbReference>
<gene>
    <name evidence="2" type="ORF">EHC69_09665</name>
    <name evidence="1" type="ORF">I7278_24955</name>
</gene>
<dbReference type="Proteomes" id="UP000464718">
    <property type="component" value="Chromosome i"/>
</dbReference>
<evidence type="ECO:0000313" key="3">
    <source>
        <dbReference type="Proteomes" id="UP000464718"/>
    </source>
</evidence>
<sequence>MTTSATSGIYSQLNELFQDAANLSKSDKIWDLYRKAETISGLDFLLKIKGLRSTVLNQDAITSLKWLNHKIKTLNKFDLDTIKGIFFIVGLVSNHSDFWSSLRSDGDKLPKQLVDCSKIILGNFSSVIHFEFNTSYHEEKRKEYLIKIVSDNDWSKIYDEYHRSHENFEHSICYSLKSAFTLLYYFDEKSLMSILDVKRDIPFIWGMMALMGKSKAMTIALGTTNQTLKFCAIASVLPFSGRDSLSEFESDNLTKVFLNIMEDEKLWQHWMRILNTYPSRYPHIQLSLGKALAQTTSENTIQSYFKAVDLYAVDFHDIGRKSVSECLESFSQLANEEKQKLTWDLAFRIWDSWDFGVKDSHLFEIKASALDYAITRYYLDCCDSERRKVLIEELCGKLNNIDNIWHQTSSKHTTYWYLHHSKFQPLQHAEEVSRNTNLPCLMQGIFYQHNYGKYENYIQYMID</sequence>
<proteinExistence type="predicted"/>
<evidence type="ECO:0000313" key="2">
    <source>
        <dbReference type="EMBL" id="QHH09626.1"/>
    </source>
</evidence>
<accession>A0A7Z2RNY5</accession>
<reference evidence="1" key="1">
    <citation type="journal article" date="2018" name="Genome Biol.">
        <title>SKESA: strategic k-mer extension for scrupulous assemblies.</title>
        <authorList>
            <person name="Souvorov A."/>
            <person name="Agarwala R."/>
            <person name="Lipman D.J."/>
        </authorList>
    </citation>
    <scope>NUCLEOTIDE SEQUENCE</scope>
    <source>
        <strain evidence="1">1930</strain>
    </source>
</reference>